<name>A0A654KHH0_TAYEM</name>
<keyword evidence="3 6" id="KW-0694">RNA-binding</keyword>
<evidence type="ECO:0000256" key="2">
    <source>
        <dbReference type="ARBA" id="ARBA00022814"/>
    </source>
</evidence>
<dbReference type="NCBIfam" id="TIGR01951">
    <property type="entry name" value="nusB"/>
    <property type="match status" value="1"/>
</dbReference>
<dbReference type="Proteomes" id="UP000007472">
    <property type="component" value="Chromosome"/>
</dbReference>
<dbReference type="InterPro" id="IPR035926">
    <property type="entry name" value="NusB-like_sf"/>
</dbReference>
<organism evidence="8 9">
    <name type="scientific">Taylorella equigenitalis (strain MCE9)</name>
    <dbReference type="NCBI Taxonomy" id="937774"/>
    <lineage>
        <taxon>Bacteria</taxon>
        <taxon>Pseudomonadati</taxon>
        <taxon>Pseudomonadota</taxon>
        <taxon>Betaproteobacteria</taxon>
        <taxon>Burkholderiales</taxon>
        <taxon>Alcaligenaceae</taxon>
        <taxon>Taylorella</taxon>
    </lineage>
</organism>
<dbReference type="GO" id="GO:0006353">
    <property type="term" value="P:DNA-templated transcription termination"/>
    <property type="evidence" value="ECO:0007669"/>
    <property type="project" value="UniProtKB-UniRule"/>
</dbReference>
<evidence type="ECO:0000256" key="1">
    <source>
        <dbReference type="ARBA" id="ARBA00005952"/>
    </source>
</evidence>
<dbReference type="GO" id="GO:0003723">
    <property type="term" value="F:RNA binding"/>
    <property type="evidence" value="ECO:0007669"/>
    <property type="project" value="UniProtKB-UniRule"/>
</dbReference>
<evidence type="ECO:0000313" key="8">
    <source>
        <dbReference type="EMBL" id="ADU91897.1"/>
    </source>
</evidence>
<keyword evidence="4 6" id="KW-0805">Transcription regulation</keyword>
<evidence type="ECO:0000256" key="4">
    <source>
        <dbReference type="ARBA" id="ARBA00023015"/>
    </source>
</evidence>
<evidence type="ECO:0000259" key="7">
    <source>
        <dbReference type="Pfam" id="PF01029"/>
    </source>
</evidence>
<dbReference type="GO" id="GO:0031564">
    <property type="term" value="P:transcription antitermination"/>
    <property type="evidence" value="ECO:0007669"/>
    <property type="project" value="UniProtKB-KW"/>
</dbReference>
<dbReference type="AlphaFoldDB" id="A0A654KHH0"/>
<dbReference type="SUPFAM" id="SSF48013">
    <property type="entry name" value="NusB-like"/>
    <property type="match status" value="1"/>
</dbReference>
<keyword evidence="2 6" id="KW-0889">Transcription antitermination</keyword>
<proteinExistence type="inferred from homology"/>
<evidence type="ECO:0000256" key="5">
    <source>
        <dbReference type="ARBA" id="ARBA00023163"/>
    </source>
</evidence>
<keyword evidence="5 6" id="KW-0804">Transcription</keyword>
<dbReference type="PANTHER" id="PTHR11078:SF3">
    <property type="entry name" value="ANTITERMINATION NUSB DOMAIN-CONTAINING PROTEIN"/>
    <property type="match status" value="1"/>
</dbReference>
<comment type="similarity">
    <text evidence="1 6">Belongs to the NusB family.</text>
</comment>
<evidence type="ECO:0000256" key="3">
    <source>
        <dbReference type="ARBA" id="ARBA00022884"/>
    </source>
</evidence>
<dbReference type="Pfam" id="PF01029">
    <property type="entry name" value="NusB"/>
    <property type="match status" value="1"/>
</dbReference>
<evidence type="ECO:0000313" key="9">
    <source>
        <dbReference type="Proteomes" id="UP000007472"/>
    </source>
</evidence>
<dbReference type="PANTHER" id="PTHR11078">
    <property type="entry name" value="N UTILIZATION SUBSTANCE PROTEIN B-RELATED"/>
    <property type="match status" value="1"/>
</dbReference>
<dbReference type="Gene3D" id="1.10.940.10">
    <property type="entry name" value="NusB-like"/>
    <property type="match status" value="1"/>
</dbReference>
<dbReference type="InterPro" id="IPR006027">
    <property type="entry name" value="NusB_RsmB_TIM44"/>
</dbReference>
<dbReference type="HAMAP" id="MF_00073">
    <property type="entry name" value="NusB"/>
    <property type="match status" value="1"/>
</dbReference>
<protein>
    <recommendedName>
        <fullName evidence="6">Transcription antitermination protein NusB</fullName>
    </recommendedName>
    <alternativeName>
        <fullName evidence="6">Antitermination factor NusB</fullName>
    </alternativeName>
</protein>
<dbReference type="EMBL" id="CP002456">
    <property type="protein sequence ID" value="ADU91897.1"/>
    <property type="molecule type" value="Genomic_DNA"/>
</dbReference>
<feature type="domain" description="NusB/RsmB/TIM44" evidence="7">
    <location>
        <begin position="11"/>
        <end position="137"/>
    </location>
</feature>
<gene>
    <name evidence="6" type="primary">nusB</name>
    <name evidence="8" type="ordered locus">TEQUI_0967</name>
</gene>
<dbReference type="KEGG" id="teq:TEQUI_0967"/>
<reference evidence="8 9" key="1">
    <citation type="journal article" date="2011" name="J. Bacteriol.">
        <title>Genome sequence of Taylorella equigenitalis MCE9, the causative agent of contagious equine metritis.</title>
        <authorList>
            <person name="Hebert L."/>
            <person name="Moumen B."/>
            <person name="Duquesne F."/>
            <person name="Breuil M.F."/>
            <person name="Laugier C."/>
            <person name="Batto J.M."/>
            <person name="Renault P."/>
            <person name="Petry S."/>
        </authorList>
    </citation>
    <scope>NUCLEOTIDE SEQUENCE [LARGE SCALE GENOMIC DNA]</scope>
    <source>
        <strain evidence="8 9">MCE9</strain>
    </source>
</reference>
<accession>A0A654KHH0</accession>
<dbReference type="GO" id="GO:0005829">
    <property type="term" value="C:cytosol"/>
    <property type="evidence" value="ECO:0007669"/>
    <property type="project" value="TreeGrafter"/>
</dbReference>
<evidence type="ECO:0000256" key="6">
    <source>
        <dbReference type="HAMAP-Rule" id="MF_00073"/>
    </source>
</evidence>
<comment type="function">
    <text evidence="6">Involved in transcription antitermination. Required for transcription of ribosomal RNA (rRNA) genes. Binds specifically to the boxA antiterminator sequence of the ribosomal RNA (rrn) operons.</text>
</comment>
<dbReference type="InterPro" id="IPR011605">
    <property type="entry name" value="NusB_fam"/>
</dbReference>
<sequence length="144" mass="16231">MGQKIGTSARHTARELVVQGLYSWLLSNESQDIASVDSHIREQENFDFADLNLYKTSLYGVIQNADSLREEFAPFISRSASELSPVEHAIMLLATYELLHFPETPYRVVINEAIELAKEFGGTDGFKFINGALDKLAEKIRVHE</sequence>